<dbReference type="Proteomes" id="UP000267017">
    <property type="component" value="Unassembled WGS sequence"/>
</dbReference>
<evidence type="ECO:0000313" key="3">
    <source>
        <dbReference type="Proteomes" id="UP000267017"/>
    </source>
</evidence>
<dbReference type="AlphaFoldDB" id="A0A3P3UDR4"/>
<feature type="transmembrane region" description="Helical" evidence="1">
    <location>
        <begin position="125"/>
        <end position="148"/>
    </location>
</feature>
<feature type="transmembrane region" description="Helical" evidence="1">
    <location>
        <begin position="97"/>
        <end position="119"/>
    </location>
</feature>
<feature type="transmembrane region" description="Helical" evidence="1">
    <location>
        <begin position="7"/>
        <end position="31"/>
    </location>
</feature>
<evidence type="ECO:0000256" key="1">
    <source>
        <dbReference type="SAM" id="Phobius"/>
    </source>
</evidence>
<feature type="transmembrane region" description="Helical" evidence="1">
    <location>
        <begin position="55"/>
        <end position="76"/>
    </location>
</feature>
<dbReference type="OrthoDB" id="1909107at2"/>
<keyword evidence="3" id="KW-1185">Reference proteome</keyword>
<sequence length="152" mass="16736">MSNRPAGCYLLISLHGLLGLGAVIGGGALTLNPSGGWLGMSEDVMKIELFPDYRIPGIILLAVLGIAPLILVDALLRKWNWKWGERLNAIKSMHWSWTFSLYIAFALLIWISVQIYIIGGSSVVHLLYTGLGLAIQIVSLLPSVWRFYEAAK</sequence>
<comment type="caution">
    <text evidence="2">The sequence shown here is derived from an EMBL/GenBank/DDBJ whole genome shotgun (WGS) entry which is preliminary data.</text>
</comment>
<gene>
    <name evidence="2" type="ORF">EHV15_15955</name>
</gene>
<protein>
    <submittedName>
        <fullName evidence="2">Uncharacterized protein</fullName>
    </submittedName>
</protein>
<dbReference type="EMBL" id="RRCN01000001">
    <property type="protein sequence ID" value="RRJ67609.1"/>
    <property type="molecule type" value="Genomic_DNA"/>
</dbReference>
<organism evidence="2 3">
    <name type="scientific">Paenibacillus oralis</name>
    <dbReference type="NCBI Taxonomy" id="2490856"/>
    <lineage>
        <taxon>Bacteria</taxon>
        <taxon>Bacillati</taxon>
        <taxon>Bacillota</taxon>
        <taxon>Bacilli</taxon>
        <taxon>Bacillales</taxon>
        <taxon>Paenibacillaceae</taxon>
        <taxon>Paenibacillus</taxon>
    </lineage>
</organism>
<proteinExistence type="predicted"/>
<accession>A0A3P3UDR4</accession>
<keyword evidence="1" id="KW-0472">Membrane</keyword>
<reference evidence="2 3" key="1">
    <citation type="submission" date="2018-11" db="EMBL/GenBank/DDBJ databases">
        <title>Genome sequencing of Paenibacillus sp. KCOM 3021 (= ChDC PVNT-B20).</title>
        <authorList>
            <person name="Kook J.-K."/>
            <person name="Park S.-N."/>
            <person name="Lim Y.K."/>
        </authorList>
    </citation>
    <scope>NUCLEOTIDE SEQUENCE [LARGE SCALE GENOMIC DNA]</scope>
    <source>
        <strain evidence="2 3">KCOM 3021</strain>
    </source>
</reference>
<evidence type="ECO:0000313" key="2">
    <source>
        <dbReference type="EMBL" id="RRJ67609.1"/>
    </source>
</evidence>
<keyword evidence="1" id="KW-0812">Transmembrane</keyword>
<keyword evidence="1" id="KW-1133">Transmembrane helix</keyword>
<name>A0A3P3UDR4_9BACL</name>